<dbReference type="AlphaFoldDB" id="A0A061AVL0"/>
<feature type="chain" id="PRO_5001598368" evidence="1">
    <location>
        <begin position="20"/>
        <end position="192"/>
    </location>
</feature>
<evidence type="ECO:0000313" key="2">
    <source>
        <dbReference type="EMBL" id="CDR41593.1"/>
    </source>
</evidence>
<name>A0A061AVL0_CYBFA</name>
<evidence type="ECO:0000256" key="1">
    <source>
        <dbReference type="SAM" id="SignalP"/>
    </source>
</evidence>
<sequence>MLPIRVALLLINLIVAVLALPTKQLKYSLMVEREFHFFNQESVFLKDDILLIDSTKETGIEIPQEDLFSALFDKTGQFHLTDKTLHFSDSGNLELTHDNNFDNDDKKAKSIFSIKDGKLCHDSVCYFTLCPAYNIVGPDSSAFSIHHPHLDQANCEGKIKNIELVVLNQIGMKAKDFEAPEFLYDQGHRKFL</sequence>
<accession>A0A061AVL0</accession>
<reference evidence="2" key="1">
    <citation type="journal article" date="2014" name="Genome Announc.">
        <title>Genome sequence of the yeast Cyberlindnera fabianii (Hansenula fabianii).</title>
        <authorList>
            <person name="Freel K.C."/>
            <person name="Sarilar V."/>
            <person name="Neuveglise C."/>
            <person name="Devillers H."/>
            <person name="Friedrich A."/>
            <person name="Schacherer J."/>
        </authorList>
    </citation>
    <scope>NUCLEOTIDE SEQUENCE</scope>
    <source>
        <strain evidence="2">YJS4271</strain>
    </source>
</reference>
<dbReference type="VEuPathDB" id="FungiDB:BON22_3766"/>
<dbReference type="OrthoDB" id="10589076at2759"/>
<protein>
    <submittedName>
        <fullName evidence="2">CYFA0S07e03906g1_1</fullName>
    </submittedName>
</protein>
<keyword evidence="1" id="KW-0732">Signal</keyword>
<dbReference type="EMBL" id="LK052892">
    <property type="protein sequence ID" value="CDR41593.1"/>
    <property type="molecule type" value="Genomic_DNA"/>
</dbReference>
<proteinExistence type="predicted"/>
<gene>
    <name evidence="2" type="ORF">CYFA0S_07e03906g</name>
</gene>
<organism evidence="2">
    <name type="scientific">Cyberlindnera fabianii</name>
    <name type="common">Yeast</name>
    <name type="synonym">Hansenula fabianii</name>
    <dbReference type="NCBI Taxonomy" id="36022"/>
    <lineage>
        <taxon>Eukaryota</taxon>
        <taxon>Fungi</taxon>
        <taxon>Dikarya</taxon>
        <taxon>Ascomycota</taxon>
        <taxon>Saccharomycotina</taxon>
        <taxon>Saccharomycetes</taxon>
        <taxon>Phaffomycetales</taxon>
        <taxon>Phaffomycetaceae</taxon>
        <taxon>Cyberlindnera</taxon>
    </lineage>
</organism>
<feature type="signal peptide" evidence="1">
    <location>
        <begin position="1"/>
        <end position="19"/>
    </location>
</feature>